<comment type="similarity">
    <text evidence="1">Belongs to the eukaryotic RPB4 RNA polymerase subunit family.</text>
</comment>
<dbReference type="SUPFAM" id="SSF47819">
    <property type="entry name" value="HRDC-like"/>
    <property type="match status" value="1"/>
</dbReference>
<dbReference type="PANTHER" id="PTHR39646:SF1">
    <property type="entry name" value="DNA-DIRECTED RNA POLYMERASE SUBUNIT RPO4"/>
    <property type="match status" value="1"/>
</dbReference>
<comment type="subcellular location">
    <subcellularLocation>
        <location evidence="1">Cytoplasm</location>
    </subcellularLocation>
</comment>
<dbReference type="InterPro" id="IPR010997">
    <property type="entry name" value="HRDC-like_sf"/>
</dbReference>
<dbReference type="NCBIfam" id="NF011552">
    <property type="entry name" value="PRK14981.1-4"/>
    <property type="match status" value="1"/>
</dbReference>
<evidence type="ECO:0000313" key="2">
    <source>
        <dbReference type="EMBL" id="CVK31601.1"/>
    </source>
</evidence>
<sequence>MIGMKVKRIVSEERILLPELRDTLLTVEASRLESGEEMSYELRKSIEHANHLAKTSAEKARDLVDELMKLEKMKEDIAYRIANLMPRTRDELRAIYAKERFNLTTEELDEILDLVMTHF</sequence>
<protein>
    <recommendedName>
        <fullName evidence="1">DNA-directed RNA polymerase subunit Rpo4</fullName>
        <ecNumber evidence="1">2.7.7.6</ecNumber>
    </recommendedName>
    <alternativeName>
        <fullName evidence="1">DNA-directed RNA polymerase subunit F</fullName>
    </alternativeName>
</protein>
<dbReference type="PANTHER" id="PTHR39646">
    <property type="entry name" value="RNA POLYMERASE RPB4"/>
    <property type="match status" value="1"/>
</dbReference>
<reference evidence="2 3" key="1">
    <citation type="submission" date="2016-01" db="EMBL/GenBank/DDBJ databases">
        <authorList>
            <person name="Manzoor S."/>
        </authorList>
    </citation>
    <scope>NUCLEOTIDE SEQUENCE [LARGE SCALE GENOMIC DNA]</scope>
    <source>
        <strain evidence="2">Methanoculleus sp MAB1</strain>
    </source>
</reference>
<dbReference type="Pfam" id="PF03874">
    <property type="entry name" value="RNA_pol_Rpb4"/>
    <property type="match status" value="1"/>
</dbReference>
<dbReference type="Gene3D" id="6.10.140.10">
    <property type="match status" value="1"/>
</dbReference>
<proteinExistence type="inferred from homology"/>
<evidence type="ECO:0000313" key="3">
    <source>
        <dbReference type="Proteomes" id="UP000069850"/>
    </source>
</evidence>
<dbReference type="InterPro" id="IPR005574">
    <property type="entry name" value="Rpb4/RPC9"/>
</dbReference>
<dbReference type="HAMAP" id="MF_00864">
    <property type="entry name" value="RNApol_arch_Rpo4"/>
    <property type="match status" value="1"/>
</dbReference>
<dbReference type="KEGG" id="mema:MMAB1_0384"/>
<comment type="catalytic activity">
    <reaction evidence="1">
        <text>RNA(n) + a ribonucleoside 5'-triphosphate = RNA(n+1) + diphosphate</text>
        <dbReference type="Rhea" id="RHEA:21248"/>
        <dbReference type="Rhea" id="RHEA-COMP:14527"/>
        <dbReference type="Rhea" id="RHEA-COMP:17342"/>
        <dbReference type="ChEBI" id="CHEBI:33019"/>
        <dbReference type="ChEBI" id="CHEBI:61557"/>
        <dbReference type="ChEBI" id="CHEBI:140395"/>
        <dbReference type="EC" id="2.7.7.6"/>
    </reaction>
</comment>
<comment type="subunit">
    <text evidence="1">Part of the RNA polymerase complex. Forms a stalk with Rpo7 that extends from the main structure.</text>
</comment>
<dbReference type="GO" id="GO:0003899">
    <property type="term" value="F:DNA-directed RNA polymerase activity"/>
    <property type="evidence" value="ECO:0007669"/>
    <property type="project" value="UniProtKB-UniRule"/>
</dbReference>
<dbReference type="EMBL" id="LT158599">
    <property type="protein sequence ID" value="CVK31601.1"/>
    <property type="molecule type" value="Genomic_DNA"/>
</dbReference>
<evidence type="ECO:0000256" key="1">
    <source>
        <dbReference type="HAMAP-Rule" id="MF_00864"/>
    </source>
</evidence>
<keyword evidence="1" id="KW-0963">Cytoplasm</keyword>
<keyword evidence="1 2" id="KW-0808">Transferase</keyword>
<accession>A0A0X3BI34</accession>
<comment type="function">
    <text evidence="1">DNA-dependent RNA polymerase (RNAP) catalyzes the transcription of DNA into RNA using the four ribonucleoside triphosphates as substrates. This subunit is less well bound than the others.</text>
</comment>
<dbReference type="GO" id="GO:0005737">
    <property type="term" value="C:cytoplasm"/>
    <property type="evidence" value="ECO:0007669"/>
    <property type="project" value="UniProtKB-SubCell"/>
</dbReference>
<dbReference type="Proteomes" id="UP000069850">
    <property type="component" value="Chromosome 1"/>
</dbReference>
<organism evidence="2 3">
    <name type="scientific">Methanoculleus bourgensis</name>
    <dbReference type="NCBI Taxonomy" id="83986"/>
    <lineage>
        <taxon>Archaea</taxon>
        <taxon>Methanobacteriati</taxon>
        <taxon>Methanobacteriota</taxon>
        <taxon>Stenosarchaea group</taxon>
        <taxon>Methanomicrobia</taxon>
        <taxon>Methanomicrobiales</taxon>
        <taxon>Methanomicrobiaceae</taxon>
        <taxon>Methanoculleus</taxon>
    </lineage>
</organism>
<dbReference type="GO" id="GO:0006352">
    <property type="term" value="P:DNA-templated transcription initiation"/>
    <property type="evidence" value="ECO:0007669"/>
    <property type="project" value="InterPro"/>
</dbReference>
<keyword evidence="1 2" id="KW-0240">DNA-directed RNA polymerase</keyword>
<dbReference type="InterPro" id="IPR010924">
    <property type="entry name" value="Rpo4"/>
</dbReference>
<dbReference type="GO" id="GO:0000166">
    <property type="term" value="F:nucleotide binding"/>
    <property type="evidence" value="ECO:0007669"/>
    <property type="project" value="InterPro"/>
</dbReference>
<dbReference type="PIRSF" id="PIRSF005053">
    <property type="entry name" value="RNA_pol_F_arch"/>
    <property type="match status" value="1"/>
</dbReference>
<keyword evidence="1" id="KW-0804">Transcription</keyword>
<name>A0A0X3BI34_9EURY</name>
<dbReference type="InterPro" id="IPR044876">
    <property type="entry name" value="HRDC_dom_sf"/>
</dbReference>
<dbReference type="EC" id="2.7.7.6" evidence="1"/>
<dbReference type="AlphaFoldDB" id="A0A0X3BI34"/>
<gene>
    <name evidence="1 2" type="primary">rpoF</name>
    <name evidence="1" type="synonym">rpo4</name>
    <name evidence="2" type="ORF">MMAB1_0384</name>
</gene>
<keyword evidence="1 2" id="KW-0548">Nucleotidyltransferase</keyword>
<dbReference type="Gene3D" id="1.10.150.80">
    <property type="entry name" value="HRDC domain"/>
    <property type="match status" value="1"/>
</dbReference>
<dbReference type="GO" id="GO:0000428">
    <property type="term" value="C:DNA-directed RNA polymerase complex"/>
    <property type="evidence" value="ECO:0007669"/>
    <property type="project" value="UniProtKB-KW"/>
</dbReference>